<dbReference type="PROSITE" id="PS51257">
    <property type="entry name" value="PROKAR_LIPOPROTEIN"/>
    <property type="match status" value="1"/>
</dbReference>
<feature type="signal peptide" evidence="2">
    <location>
        <begin position="1"/>
        <end position="19"/>
    </location>
</feature>
<reference evidence="3 4" key="1">
    <citation type="journal article" date="2021" name="Sci. Rep.">
        <title>The distribution of antibiotic resistance genes in chicken gut microbiota commensals.</title>
        <authorList>
            <person name="Juricova H."/>
            <person name="Matiasovicova J."/>
            <person name="Kubasova T."/>
            <person name="Cejkova D."/>
            <person name="Rychlik I."/>
        </authorList>
    </citation>
    <scope>NUCLEOTIDE SEQUENCE [LARGE SCALE GENOMIC DNA]</scope>
    <source>
        <strain evidence="3 4">An772</strain>
    </source>
</reference>
<feature type="coiled-coil region" evidence="1">
    <location>
        <begin position="450"/>
        <end position="477"/>
    </location>
</feature>
<dbReference type="Proteomes" id="UP000766986">
    <property type="component" value="Unassembled WGS sequence"/>
</dbReference>
<keyword evidence="1" id="KW-0175">Coiled coil</keyword>
<keyword evidence="4" id="KW-1185">Reference proteome</keyword>
<dbReference type="RefSeq" id="WP_205095079.1">
    <property type="nucleotide sequence ID" value="NZ_JACLYZ010000009.1"/>
</dbReference>
<evidence type="ECO:0000313" key="4">
    <source>
        <dbReference type="Proteomes" id="UP000766986"/>
    </source>
</evidence>
<comment type="caution">
    <text evidence="3">The sequence shown here is derived from an EMBL/GenBank/DDBJ whole genome shotgun (WGS) entry which is preliminary data.</text>
</comment>
<evidence type="ECO:0000256" key="1">
    <source>
        <dbReference type="SAM" id="Coils"/>
    </source>
</evidence>
<sequence>MKKKLMMVAVLLGALSLGACVDDNESASVTAIRNAKAAQLEALASYANAQAEAELILANAEAAIKAAQAAYEEAMAKLKDLEAQEKEIEVQKLQATLETDLAAAQAQAEAELIAAQAQLEQAKAALIAASDQTDMATQAKIQNLINAANAIMYGGSYYVMTSNFDENSNSWTTSREVTIAKNQSLIGDANSTTDKGLKLQLIDVNANLVTAQYDLEDTKIKIQQYVEDEKAELAKNEALLKALNDNKTTDREDAEKAYDAAVAAKPAFDKAWDEAEKAYDAAAYGTEGAITKAVAALNQTELTKFLDGVVEYPYNSGNYYWIQSLLESYGYISFETPEVEVIEVTYDDGTYGSNILGYSTAKIVTDEDALSADITAAERELAVQKALLADAQKAYTDGTKADNVTYKAYVDAVAAAQEAFNDDPTAANKSALEAAESALKGYISGLQGPVDTAEGNVEEAQANVDILKEAQTKLTGDVYAAYSTVYDAYVAAVKASKDSYIAWMKADHNLTVQNNLISSLFNIISDYTDWATEIESVEEDIRTNNKNIAAMTDDGTTTGGYTEASRQAYIDALTVEKASLEQEIAIKQAQYDNYIEQVKVLIGDTETAGE</sequence>
<accession>A0ABS2DZD4</accession>
<name>A0ABS2DZD4_9BACT</name>
<proteinExistence type="predicted"/>
<evidence type="ECO:0000256" key="2">
    <source>
        <dbReference type="SAM" id="SignalP"/>
    </source>
</evidence>
<dbReference type="PANTHER" id="PTHR45615">
    <property type="entry name" value="MYOSIN HEAVY CHAIN, NON-MUSCLE"/>
    <property type="match status" value="1"/>
</dbReference>
<organism evidence="3 4">
    <name type="scientific">Mediterranea massiliensis</name>
    <dbReference type="NCBI Taxonomy" id="1841865"/>
    <lineage>
        <taxon>Bacteria</taxon>
        <taxon>Pseudomonadati</taxon>
        <taxon>Bacteroidota</taxon>
        <taxon>Bacteroidia</taxon>
        <taxon>Bacteroidales</taxon>
        <taxon>Bacteroidaceae</taxon>
        <taxon>Mediterranea</taxon>
    </lineage>
</organism>
<dbReference type="EMBL" id="JACLYZ010000009">
    <property type="protein sequence ID" value="MBM6734741.1"/>
    <property type="molecule type" value="Genomic_DNA"/>
</dbReference>
<evidence type="ECO:0000313" key="3">
    <source>
        <dbReference type="EMBL" id="MBM6734741.1"/>
    </source>
</evidence>
<gene>
    <name evidence="3" type="ORF">H7U35_05850</name>
</gene>
<feature type="chain" id="PRO_5046266619" description="Chromosome partition protein Smc" evidence="2">
    <location>
        <begin position="20"/>
        <end position="610"/>
    </location>
</feature>
<keyword evidence="2" id="KW-0732">Signal</keyword>
<dbReference type="PANTHER" id="PTHR45615:SF66">
    <property type="entry name" value="CARD DOMAIN-CONTAINING PROTEIN"/>
    <property type="match status" value="1"/>
</dbReference>
<protein>
    <recommendedName>
        <fullName evidence="5">Chromosome partition protein Smc</fullName>
    </recommendedName>
</protein>
<evidence type="ECO:0008006" key="5">
    <source>
        <dbReference type="Google" id="ProtNLM"/>
    </source>
</evidence>
<feature type="coiled-coil region" evidence="1">
    <location>
        <begin position="50"/>
        <end position="132"/>
    </location>
</feature>
<feature type="coiled-coil region" evidence="1">
    <location>
        <begin position="534"/>
        <end position="597"/>
    </location>
</feature>